<dbReference type="PANTHER" id="PTHR30252">
    <property type="entry name" value="INNER MEMBRANE PEPTIDE TRANSPORTER"/>
    <property type="match status" value="1"/>
</dbReference>
<dbReference type="Pfam" id="PF02554">
    <property type="entry name" value="CstA"/>
    <property type="match status" value="2"/>
</dbReference>
<keyword evidence="4 6" id="KW-1133">Transmembrane helix</keyword>
<dbReference type="GO" id="GO:0009267">
    <property type="term" value="P:cellular response to starvation"/>
    <property type="evidence" value="ECO:0007669"/>
    <property type="project" value="InterPro"/>
</dbReference>
<evidence type="ECO:0000256" key="2">
    <source>
        <dbReference type="ARBA" id="ARBA00022475"/>
    </source>
</evidence>
<evidence type="ECO:0000313" key="8">
    <source>
        <dbReference type="EMBL" id="RSN74709.1"/>
    </source>
</evidence>
<feature type="transmembrane region" description="Helical" evidence="6">
    <location>
        <begin position="79"/>
        <end position="100"/>
    </location>
</feature>
<evidence type="ECO:0000259" key="7">
    <source>
        <dbReference type="Pfam" id="PF02554"/>
    </source>
</evidence>
<feature type="transmembrane region" description="Helical" evidence="6">
    <location>
        <begin position="398"/>
        <end position="417"/>
    </location>
</feature>
<comment type="caution">
    <text evidence="8">The sequence shown here is derived from an EMBL/GenBank/DDBJ whole genome shotgun (WGS) entry which is preliminary data.</text>
</comment>
<dbReference type="Proteomes" id="UP000277582">
    <property type="component" value="Unassembled WGS sequence"/>
</dbReference>
<gene>
    <name evidence="8" type="ORF">D6D85_07600</name>
</gene>
<feature type="transmembrane region" description="Helical" evidence="6">
    <location>
        <begin position="162"/>
        <end position="180"/>
    </location>
</feature>
<feature type="domain" description="CstA N-terminal" evidence="7">
    <location>
        <begin position="4"/>
        <end position="353"/>
    </location>
</feature>
<feature type="domain" description="CstA N-terminal" evidence="7">
    <location>
        <begin position="364"/>
        <end position="494"/>
    </location>
</feature>
<keyword evidence="3 6" id="KW-0812">Transmembrane</keyword>
<dbReference type="AlphaFoldDB" id="A0A429GLP7"/>
<feature type="transmembrane region" description="Helical" evidence="6">
    <location>
        <begin position="248"/>
        <end position="269"/>
    </location>
</feature>
<evidence type="ECO:0000313" key="9">
    <source>
        <dbReference type="Proteomes" id="UP000277582"/>
    </source>
</evidence>
<sequence>MYPVWFVILAIVAYLLAYYAYAKWYDRKVWEPDPKRATPAHMYMDGITFFPVSKYVLYGFQFKGIAGLGPILGPFVALYYGWIPALIWIILGNFFIGWIHDYTSLFLSVRNDGKSMGPLSYELISPRARTSLLGFLFFYLILIVAVFAVLCSTFFLKFPETVLATVFLYIGGIVSGLLLYKAKTGVITSTVVGLIITAIGIVAGMYFPLPYPQLELWIVFTSILLFIGATISLMYVTQPITYIASYPCLFGIILLILGALISPITNVPIQQTAWGGFLGTTNDFWSPGPIWPILTVSVACGAISGWHSLISTSGSAPQLDVETDALPVAAGSMLTEGLLALASVAAYMVLTPADLKTAGGINWASLVLGAVKLISPYTGGAAAAPWIRAFFGMWLETFAITIGFLAVRFFWLVWADVVGGKSPLLGNKYVGAIVGLVIADIFAYTGAWQNIWLLFGGSNQLLAGLALTLVTIYLAKLKKPTAYTFWPAIFMIITCEAALLFESAVFFRAVAIGKPLGAGMMLKYPGIALTLNAIFGIVGLVLFVLGLVVAYDGLKRYSEYRKAASKTS</sequence>
<keyword evidence="5 6" id="KW-0472">Membrane</keyword>
<dbReference type="OrthoDB" id="77715at2157"/>
<comment type="subcellular location">
    <subcellularLocation>
        <location evidence="1">Cell membrane</location>
        <topology evidence="1">Multi-pass membrane protein</topology>
    </subcellularLocation>
</comment>
<organism evidence="8 9">
    <name type="scientific">Candidatus Methanodesulfokora washburnensis</name>
    <dbReference type="NCBI Taxonomy" id="2478471"/>
    <lineage>
        <taxon>Archaea</taxon>
        <taxon>Thermoproteota</taxon>
        <taxon>Candidatus Korarchaeia</taxon>
        <taxon>Candidatus Korarchaeia incertae sedis</taxon>
        <taxon>Candidatus Methanodesulfokora</taxon>
    </lineage>
</organism>
<evidence type="ECO:0000256" key="4">
    <source>
        <dbReference type="ARBA" id="ARBA00022989"/>
    </source>
</evidence>
<feature type="transmembrane region" description="Helical" evidence="6">
    <location>
        <begin position="429"/>
        <end position="445"/>
    </location>
</feature>
<feature type="transmembrane region" description="Helical" evidence="6">
    <location>
        <begin position="214"/>
        <end position="236"/>
    </location>
</feature>
<dbReference type="RefSeq" id="WP_125671414.1">
    <property type="nucleotide sequence ID" value="NZ_RCOS01000087.1"/>
</dbReference>
<evidence type="ECO:0000256" key="1">
    <source>
        <dbReference type="ARBA" id="ARBA00004651"/>
    </source>
</evidence>
<evidence type="ECO:0000256" key="3">
    <source>
        <dbReference type="ARBA" id="ARBA00022692"/>
    </source>
</evidence>
<feature type="transmembrane region" description="Helical" evidence="6">
    <location>
        <begin position="527"/>
        <end position="551"/>
    </location>
</feature>
<keyword evidence="2" id="KW-1003">Cell membrane</keyword>
<feature type="transmembrane region" description="Helical" evidence="6">
    <location>
        <begin position="328"/>
        <end position="350"/>
    </location>
</feature>
<feature type="transmembrane region" description="Helical" evidence="6">
    <location>
        <begin position="485"/>
        <end position="507"/>
    </location>
</feature>
<evidence type="ECO:0000256" key="6">
    <source>
        <dbReference type="SAM" id="Phobius"/>
    </source>
</evidence>
<proteinExistence type="predicted"/>
<dbReference type="InterPro" id="IPR003706">
    <property type="entry name" value="CstA_N"/>
</dbReference>
<feature type="transmembrane region" description="Helical" evidence="6">
    <location>
        <begin position="451"/>
        <end position="473"/>
    </location>
</feature>
<feature type="transmembrane region" description="Helical" evidence="6">
    <location>
        <begin position="187"/>
        <end position="208"/>
    </location>
</feature>
<dbReference type="PANTHER" id="PTHR30252:SF0">
    <property type="entry name" value="PEPTIDE TRANSPORTER CSTA"/>
    <property type="match status" value="1"/>
</dbReference>
<feature type="transmembrane region" description="Helical" evidence="6">
    <location>
        <begin position="132"/>
        <end position="156"/>
    </location>
</feature>
<dbReference type="EMBL" id="RCOS01000087">
    <property type="protein sequence ID" value="RSN74709.1"/>
    <property type="molecule type" value="Genomic_DNA"/>
</dbReference>
<accession>A0A429GLP7</accession>
<reference evidence="8 9" key="1">
    <citation type="submission" date="2018-10" db="EMBL/GenBank/DDBJ databases">
        <title>Co-occurring genomic capacity for anaerobic methane metabolism and dissimilatory sulfite reduction discovered in the Korarchaeota.</title>
        <authorList>
            <person name="Mckay L.J."/>
            <person name="Dlakic M."/>
            <person name="Fields M.W."/>
            <person name="Delmont T.O."/>
            <person name="Eren A.M."/>
            <person name="Jay Z.J."/>
            <person name="Klingelsmith K.B."/>
            <person name="Rusch D.B."/>
            <person name="Inskeep W.P."/>
        </authorList>
    </citation>
    <scope>NUCLEOTIDE SEQUENCE [LARGE SCALE GENOMIC DNA]</scope>
    <source>
        <strain evidence="8 9">MDKW</strain>
    </source>
</reference>
<evidence type="ECO:0000256" key="5">
    <source>
        <dbReference type="ARBA" id="ARBA00023136"/>
    </source>
</evidence>
<dbReference type="InterPro" id="IPR051605">
    <property type="entry name" value="CstA"/>
</dbReference>
<protein>
    <submittedName>
        <fullName evidence="8">Carbon starvation protein A</fullName>
    </submittedName>
</protein>
<name>A0A429GLP7_9CREN</name>
<dbReference type="GO" id="GO:0005886">
    <property type="term" value="C:plasma membrane"/>
    <property type="evidence" value="ECO:0007669"/>
    <property type="project" value="UniProtKB-SubCell"/>
</dbReference>
<keyword evidence="9" id="KW-1185">Reference proteome</keyword>